<name>A0A926ED84_9FIRM</name>
<keyword evidence="1" id="KW-1003">Cell membrane</keyword>
<protein>
    <recommendedName>
        <fullName evidence="1">Cyclic-di-AMP phosphodiesterase</fullName>
        <ecNumber evidence="1">3.1.4.-</ecNumber>
    </recommendedName>
</protein>
<comment type="catalytic activity">
    <reaction evidence="1">
        <text>3',3'-c-di-AMP + H2O = 5'-O-phosphonoadenylyl-(3'-&gt;5')-adenosine + H(+)</text>
        <dbReference type="Rhea" id="RHEA:54420"/>
        <dbReference type="ChEBI" id="CHEBI:15377"/>
        <dbReference type="ChEBI" id="CHEBI:15378"/>
        <dbReference type="ChEBI" id="CHEBI:71500"/>
        <dbReference type="ChEBI" id="CHEBI:138171"/>
    </reaction>
</comment>
<evidence type="ECO:0000256" key="3">
    <source>
        <dbReference type="SAM" id="Phobius"/>
    </source>
</evidence>
<keyword evidence="3" id="KW-1133">Transmembrane helix</keyword>
<dbReference type="EMBL" id="JACRTC010000002">
    <property type="protein sequence ID" value="MBC8570069.1"/>
    <property type="molecule type" value="Genomic_DNA"/>
</dbReference>
<dbReference type="FunFam" id="3.90.1640.10:FF:000002">
    <property type="entry name" value="Cyclic-di-AMP phosphodiesterase"/>
    <property type="match status" value="1"/>
</dbReference>
<comment type="function">
    <text evidence="1">Has phosphodiesterase (PDE) activity against cyclic-di-AMP (c-di-AMP).</text>
</comment>
<dbReference type="PANTHER" id="PTHR47618">
    <property type="entry name" value="BIFUNCTIONAL OLIGORIBONUCLEASE AND PAP PHOSPHATASE NRNA"/>
    <property type="match status" value="1"/>
</dbReference>
<dbReference type="AlphaFoldDB" id="A0A926ED84"/>
<dbReference type="Pfam" id="PF24898">
    <property type="entry name" value="GGDEF_GdpP"/>
    <property type="match status" value="1"/>
</dbReference>
<proteinExistence type="inferred from homology"/>
<feature type="binding site" evidence="2">
    <location>
        <position position="445"/>
    </location>
    <ligand>
        <name>Mn(2+)</name>
        <dbReference type="ChEBI" id="CHEBI:29035"/>
        <label>2</label>
    </ligand>
</feature>
<dbReference type="SUPFAM" id="SSF64182">
    <property type="entry name" value="DHH phosphoesterases"/>
    <property type="match status" value="1"/>
</dbReference>
<dbReference type="SMART" id="SM00267">
    <property type="entry name" value="GGDEF"/>
    <property type="match status" value="1"/>
</dbReference>
<feature type="binding site" evidence="2">
    <location>
        <position position="421"/>
    </location>
    <ligand>
        <name>Mn(2+)</name>
        <dbReference type="ChEBI" id="CHEBI:29035"/>
        <label>1</label>
    </ligand>
</feature>
<keyword evidence="2" id="KW-0479">Metal-binding</keyword>
<feature type="transmembrane region" description="Helical" evidence="3">
    <location>
        <begin position="35"/>
        <end position="54"/>
    </location>
</feature>
<dbReference type="Pfam" id="PF02272">
    <property type="entry name" value="DHHA1"/>
    <property type="match status" value="1"/>
</dbReference>
<keyword evidence="3" id="KW-0812">Transmembrane</keyword>
<accession>A0A926ED84</accession>
<comment type="cofactor">
    <cofactor evidence="2">
        <name>Mn(2+)</name>
        <dbReference type="ChEBI" id="CHEBI:29035"/>
    </cofactor>
    <text evidence="2">For phosphodiesterase activity, probably binds 2 Mn(2+) per subunit.</text>
</comment>
<keyword evidence="1" id="KW-0378">Hydrolase</keyword>
<dbReference type="EC" id="3.1.4.-" evidence="1"/>
<dbReference type="RefSeq" id="WP_262397162.1">
    <property type="nucleotide sequence ID" value="NZ_JACRTC010000002.1"/>
</dbReference>
<dbReference type="GO" id="GO:0046872">
    <property type="term" value="F:metal ion binding"/>
    <property type="evidence" value="ECO:0007669"/>
    <property type="project" value="UniProtKB-KW"/>
</dbReference>
<feature type="transmembrane region" description="Helical" evidence="3">
    <location>
        <begin position="12"/>
        <end position="29"/>
    </location>
</feature>
<comment type="caution">
    <text evidence="5">The sequence shown here is derived from an EMBL/GenBank/DDBJ whole genome shotgun (WGS) entry which is preliminary data.</text>
</comment>
<dbReference type="GO" id="GO:0003676">
    <property type="term" value="F:nucleic acid binding"/>
    <property type="evidence" value="ECO:0007669"/>
    <property type="project" value="UniProtKB-UniRule"/>
</dbReference>
<dbReference type="InterPro" id="IPR000160">
    <property type="entry name" value="GGDEF_dom"/>
</dbReference>
<gene>
    <name evidence="5" type="ORF">H8709_04425</name>
</gene>
<evidence type="ECO:0000256" key="1">
    <source>
        <dbReference type="PIRNR" id="PIRNR026583"/>
    </source>
</evidence>
<feature type="binding site" evidence="2">
    <location>
        <position position="353"/>
    </location>
    <ligand>
        <name>Mn(2+)</name>
        <dbReference type="ChEBI" id="CHEBI:29035"/>
        <label>1</label>
    </ligand>
</feature>
<feature type="binding site" evidence="2">
    <location>
        <position position="355"/>
    </location>
    <ligand>
        <name>Mn(2+)</name>
        <dbReference type="ChEBI" id="CHEBI:29035"/>
        <label>2</label>
    </ligand>
</feature>
<evidence type="ECO:0000313" key="6">
    <source>
        <dbReference type="Proteomes" id="UP000660861"/>
    </source>
</evidence>
<reference evidence="5" key="1">
    <citation type="submission" date="2020-08" db="EMBL/GenBank/DDBJ databases">
        <title>Genome public.</title>
        <authorList>
            <person name="Liu C."/>
            <person name="Sun Q."/>
        </authorList>
    </citation>
    <scope>NUCLEOTIDE SEQUENCE</scope>
    <source>
        <strain evidence="5">NSJ-54</strain>
    </source>
</reference>
<keyword evidence="6" id="KW-1185">Reference proteome</keyword>
<dbReference type="InterPro" id="IPR038763">
    <property type="entry name" value="DHH_sf"/>
</dbReference>
<evidence type="ECO:0000259" key="4">
    <source>
        <dbReference type="PROSITE" id="PS50887"/>
    </source>
</evidence>
<dbReference type="Proteomes" id="UP000660861">
    <property type="component" value="Unassembled WGS sequence"/>
</dbReference>
<dbReference type="Gene3D" id="3.10.310.30">
    <property type="match status" value="1"/>
</dbReference>
<dbReference type="Gene3D" id="3.30.450.20">
    <property type="entry name" value="PAS domain"/>
    <property type="match status" value="1"/>
</dbReference>
<evidence type="ECO:0000256" key="2">
    <source>
        <dbReference type="PIRSR" id="PIRSR026583-50"/>
    </source>
</evidence>
<dbReference type="PANTHER" id="PTHR47618:SF2">
    <property type="entry name" value="CYCLIC-DI-AMP PHOSPHODIESTERASE GDPP"/>
    <property type="match status" value="1"/>
</dbReference>
<dbReference type="PROSITE" id="PS50887">
    <property type="entry name" value="GGDEF"/>
    <property type="match status" value="1"/>
</dbReference>
<dbReference type="Pfam" id="PF01368">
    <property type="entry name" value="DHH"/>
    <property type="match status" value="1"/>
</dbReference>
<dbReference type="InterPro" id="IPR014528">
    <property type="entry name" value="GdpP/PdeA"/>
</dbReference>
<keyword evidence="1 3" id="KW-0472">Membrane</keyword>
<organism evidence="5 6">
    <name type="scientific">Zongyangia hominis</name>
    <dbReference type="NCBI Taxonomy" id="2763677"/>
    <lineage>
        <taxon>Bacteria</taxon>
        <taxon>Bacillati</taxon>
        <taxon>Bacillota</taxon>
        <taxon>Clostridia</taxon>
        <taxon>Eubacteriales</taxon>
        <taxon>Oscillospiraceae</taxon>
        <taxon>Zongyangia</taxon>
    </lineage>
</organism>
<dbReference type="GO" id="GO:0005886">
    <property type="term" value="C:plasma membrane"/>
    <property type="evidence" value="ECO:0007669"/>
    <property type="project" value="UniProtKB-SubCell"/>
</dbReference>
<comment type="similarity">
    <text evidence="1">Belongs to the GdpP/PdeA phosphodiesterase family.</text>
</comment>
<evidence type="ECO:0000313" key="5">
    <source>
        <dbReference type="EMBL" id="MBC8570069.1"/>
    </source>
</evidence>
<feature type="binding site" evidence="2">
    <location>
        <position position="349"/>
    </location>
    <ligand>
        <name>Mn(2+)</name>
        <dbReference type="ChEBI" id="CHEBI:29035"/>
        <label>1</label>
    </ligand>
</feature>
<feature type="domain" description="GGDEF" evidence="4">
    <location>
        <begin position="178"/>
        <end position="306"/>
    </location>
</feature>
<comment type="subcellular location">
    <subcellularLocation>
        <location evidence="1">Cell membrane</location>
    </subcellularLocation>
</comment>
<feature type="binding site" evidence="2">
    <location>
        <position position="421"/>
    </location>
    <ligand>
        <name>Mn(2+)</name>
        <dbReference type="ChEBI" id="CHEBI:29035"/>
        <label>2</label>
    </ligand>
</feature>
<dbReference type="InterPro" id="IPR051319">
    <property type="entry name" value="Oligoribo/pAp-PDE_c-di-AMP_PDE"/>
</dbReference>
<dbReference type="GO" id="GO:0016787">
    <property type="term" value="F:hydrolase activity"/>
    <property type="evidence" value="ECO:0007669"/>
    <property type="project" value="UniProtKB-UniRule"/>
</dbReference>
<dbReference type="InterPro" id="IPR003156">
    <property type="entry name" value="DHHA1_dom"/>
</dbReference>
<dbReference type="InterPro" id="IPR001667">
    <property type="entry name" value="DDH_dom"/>
</dbReference>
<sequence>MKEKMGLYRPLLYVLMGLCAAMVIATFFVNIRLFYVELAVVVVAFIFIAVRVIGIQKDIHLYLQQLGHTLTTAQKSSLVEFPVPVMVSMQGNEIAWYNNVFRDKVAKGKDMIGLAVTDVVKDPDNPKLSTDDGVYLNVDGRSYRVFRSQSEEDGHKLNMYYFVDQTTLINIAKEYELTRPSVLLIVIDNYEELLQNAKDSEKVQVISEIERAIENFVGDTAGLLRKLEKDKFVAVVEERYMRRIIDSKFDILDKVRSIVAGDRMPATLSIGIGRDGASLSEAENMAKQALDMALGRGGDQAAVKTQKGFEFYGGVSKGIEKRTKVKTRIVASALSELIENSDNVIIMGHQFSDLDCVGASIGLCRVVRNMGKHAVVAIQRSKSLAAPLVERMIEKGSGDMFAEPMTLLPNVTRKTLLIVVDTHIQHFLESRELYAACKSVVVIDHHRKMVDHIDNAVIFYHEPYSSSASEMVAELIQYLGDQNGIGRLEAEALLSGIMLDTKNFVMKTGVRTFEAAAYLKRLGADTVEVRKLFSDSMEAYQKKSRVVAGAEIYRNCAIACIGGTYDEDMRIVAPQAADELLGINDVIASFVAYETDKGISFSARSMGGMNVQLVMERLGGGGHLTMAGAQINATSMEDARQMLLEAIDAYFTSAPTLP</sequence>
<dbReference type="Gene3D" id="3.90.1640.10">
    <property type="entry name" value="inorganic pyrophosphatase (n-terminal core)"/>
    <property type="match status" value="1"/>
</dbReference>
<keyword evidence="2" id="KW-0464">Manganese</keyword>
<feature type="binding site" evidence="2">
    <location>
        <position position="500"/>
    </location>
    <ligand>
        <name>Mn(2+)</name>
        <dbReference type="ChEBI" id="CHEBI:29035"/>
        <label>2</label>
    </ligand>
</feature>
<dbReference type="PIRSF" id="PIRSF026583">
    <property type="entry name" value="YybT"/>
    <property type="match status" value="1"/>
</dbReference>